<evidence type="ECO:0000313" key="17">
    <source>
        <dbReference type="Proteomes" id="UP000011083"/>
    </source>
</evidence>
<evidence type="ECO:0000256" key="2">
    <source>
        <dbReference type="ARBA" id="ARBA00005074"/>
    </source>
</evidence>
<dbReference type="SMART" id="SM00563">
    <property type="entry name" value="PlsC"/>
    <property type="match status" value="1"/>
</dbReference>
<feature type="compositionally biased region" description="Basic and acidic residues" evidence="14">
    <location>
        <begin position="251"/>
        <end position="273"/>
    </location>
</feature>
<dbReference type="SMART" id="SM00054">
    <property type="entry name" value="EFh"/>
    <property type="match status" value="2"/>
</dbReference>
<accession>L8H5D5</accession>
<dbReference type="PANTHER" id="PTHR23063:SF52">
    <property type="entry name" value="LYSOPHOSPHATIDYLCHOLINE ACYLTRANSFERASE"/>
    <property type="match status" value="1"/>
</dbReference>
<evidence type="ECO:0000256" key="11">
    <source>
        <dbReference type="ARBA" id="ARBA00023209"/>
    </source>
</evidence>
<evidence type="ECO:0000256" key="7">
    <source>
        <dbReference type="ARBA" id="ARBA00022837"/>
    </source>
</evidence>
<dbReference type="InterPro" id="IPR045252">
    <property type="entry name" value="LPCAT1-like"/>
</dbReference>
<evidence type="ECO:0000256" key="1">
    <source>
        <dbReference type="ARBA" id="ARBA00004370"/>
    </source>
</evidence>
<dbReference type="Pfam" id="PF01553">
    <property type="entry name" value="Acyltransferase"/>
    <property type="match status" value="1"/>
</dbReference>
<dbReference type="CDD" id="cd00051">
    <property type="entry name" value="EFh"/>
    <property type="match status" value="1"/>
</dbReference>
<dbReference type="STRING" id="1257118.L8H5D5"/>
<evidence type="ECO:0000256" key="5">
    <source>
        <dbReference type="ARBA" id="ARBA00022679"/>
    </source>
</evidence>
<dbReference type="GO" id="GO:0016020">
    <property type="term" value="C:membrane"/>
    <property type="evidence" value="ECO:0007669"/>
    <property type="project" value="UniProtKB-SubCell"/>
</dbReference>
<keyword evidence="4" id="KW-0444">Lipid biosynthesis</keyword>
<dbReference type="UniPathway" id="UPA00085"/>
<feature type="compositionally biased region" description="Basic residues" evidence="14">
    <location>
        <begin position="274"/>
        <end position="288"/>
    </location>
</feature>
<evidence type="ECO:0000256" key="4">
    <source>
        <dbReference type="ARBA" id="ARBA00022516"/>
    </source>
</evidence>
<keyword evidence="9" id="KW-0443">Lipid metabolism</keyword>
<dbReference type="GO" id="GO:0008654">
    <property type="term" value="P:phospholipid biosynthetic process"/>
    <property type="evidence" value="ECO:0007669"/>
    <property type="project" value="UniProtKB-KW"/>
</dbReference>
<dbReference type="PROSITE" id="PS50222">
    <property type="entry name" value="EF_HAND_2"/>
    <property type="match status" value="1"/>
</dbReference>
<dbReference type="GO" id="GO:0005509">
    <property type="term" value="F:calcium ion binding"/>
    <property type="evidence" value="ECO:0007669"/>
    <property type="project" value="InterPro"/>
</dbReference>
<keyword evidence="5 16" id="KW-0808">Transferase</keyword>
<dbReference type="InterPro" id="IPR002048">
    <property type="entry name" value="EF_hand_dom"/>
</dbReference>
<evidence type="ECO:0000259" key="15">
    <source>
        <dbReference type="PROSITE" id="PS50222"/>
    </source>
</evidence>
<evidence type="ECO:0000256" key="6">
    <source>
        <dbReference type="ARBA" id="ARBA00022692"/>
    </source>
</evidence>
<dbReference type="AlphaFoldDB" id="L8H5D5"/>
<keyword evidence="17" id="KW-1185">Reference proteome</keyword>
<dbReference type="VEuPathDB" id="AmoebaDB:ACA1_199030"/>
<evidence type="ECO:0000256" key="9">
    <source>
        <dbReference type="ARBA" id="ARBA00023098"/>
    </source>
</evidence>
<evidence type="ECO:0000256" key="10">
    <source>
        <dbReference type="ARBA" id="ARBA00023136"/>
    </source>
</evidence>
<dbReference type="SUPFAM" id="SSF69593">
    <property type="entry name" value="Glycerol-3-phosphate (1)-acyltransferase"/>
    <property type="match status" value="2"/>
</dbReference>
<dbReference type="SUPFAM" id="SSF47473">
    <property type="entry name" value="EF-hand"/>
    <property type="match status" value="1"/>
</dbReference>
<feature type="domain" description="EF-hand" evidence="15">
    <location>
        <begin position="479"/>
        <end position="514"/>
    </location>
</feature>
<dbReference type="GO" id="GO:0008374">
    <property type="term" value="F:O-acyltransferase activity"/>
    <property type="evidence" value="ECO:0007669"/>
    <property type="project" value="InterPro"/>
</dbReference>
<dbReference type="Proteomes" id="UP000011083">
    <property type="component" value="Unassembled WGS sequence"/>
</dbReference>
<evidence type="ECO:0000256" key="13">
    <source>
        <dbReference type="ARBA" id="ARBA00023315"/>
    </source>
</evidence>
<comment type="pathway">
    <text evidence="2">Lipid metabolism; phospholipid metabolism.</text>
</comment>
<keyword evidence="12" id="KW-1208">Phospholipid metabolism</keyword>
<reference evidence="16 17" key="1">
    <citation type="journal article" date="2013" name="Genome Biol.">
        <title>Genome of Acanthamoeba castellanii highlights extensive lateral gene transfer and early evolution of tyrosine kinase signaling.</title>
        <authorList>
            <person name="Clarke M."/>
            <person name="Lohan A.J."/>
            <person name="Liu B."/>
            <person name="Lagkouvardos I."/>
            <person name="Roy S."/>
            <person name="Zafar N."/>
            <person name="Bertelli C."/>
            <person name="Schilde C."/>
            <person name="Kianianmomeni A."/>
            <person name="Burglin T.R."/>
            <person name="Frech C."/>
            <person name="Turcotte B."/>
            <person name="Kopec K.O."/>
            <person name="Synnott J.M."/>
            <person name="Choo C."/>
            <person name="Paponov I."/>
            <person name="Finkler A."/>
            <person name="Soon Heng Tan C."/>
            <person name="Hutchins A.P."/>
            <person name="Weinmeier T."/>
            <person name="Rattei T."/>
            <person name="Chu J.S."/>
            <person name="Gimenez G."/>
            <person name="Irimia M."/>
            <person name="Rigden D.J."/>
            <person name="Fitzpatrick D.A."/>
            <person name="Lorenzo-Morales J."/>
            <person name="Bateman A."/>
            <person name="Chiu C.H."/>
            <person name="Tang P."/>
            <person name="Hegemann P."/>
            <person name="Fromm H."/>
            <person name="Raoult D."/>
            <person name="Greub G."/>
            <person name="Miranda-Saavedra D."/>
            <person name="Chen N."/>
            <person name="Nash P."/>
            <person name="Ginger M.L."/>
            <person name="Horn M."/>
            <person name="Schaap P."/>
            <person name="Caler L."/>
            <person name="Loftus B."/>
        </authorList>
    </citation>
    <scope>NUCLEOTIDE SEQUENCE [LARGE SCALE GENOMIC DNA]</scope>
    <source>
        <strain evidence="16 17">Neff</strain>
    </source>
</reference>
<evidence type="ECO:0000256" key="14">
    <source>
        <dbReference type="SAM" id="MobiDB-lite"/>
    </source>
</evidence>
<keyword evidence="6" id="KW-0812">Transmembrane</keyword>
<name>L8H5D5_ACACF</name>
<feature type="compositionally biased region" description="Basic residues" evidence="14">
    <location>
        <begin position="705"/>
        <end position="716"/>
    </location>
</feature>
<dbReference type="InterPro" id="IPR011992">
    <property type="entry name" value="EF-hand-dom_pair"/>
</dbReference>
<dbReference type="InterPro" id="IPR002123">
    <property type="entry name" value="Plipid/glycerol_acylTrfase"/>
</dbReference>
<protein>
    <submittedName>
        <fullName evidence="16">1acylglycerophosphocholine O-acyltransferase 1, putative</fullName>
    </submittedName>
</protein>
<dbReference type="GeneID" id="14920476"/>
<dbReference type="CDD" id="cd07991">
    <property type="entry name" value="LPLAT_LPCAT1-like"/>
    <property type="match status" value="1"/>
</dbReference>
<keyword evidence="8" id="KW-1133">Transmembrane helix</keyword>
<feature type="compositionally biased region" description="Basic residues" evidence="14">
    <location>
        <begin position="216"/>
        <end position="232"/>
    </location>
</feature>
<dbReference type="InterPro" id="IPR018247">
    <property type="entry name" value="EF_Hand_1_Ca_BS"/>
</dbReference>
<dbReference type="EMBL" id="KB007932">
    <property type="protein sequence ID" value="ELR19651.1"/>
    <property type="molecule type" value="Genomic_DNA"/>
</dbReference>
<feature type="compositionally biased region" description="Polar residues" evidence="14">
    <location>
        <begin position="717"/>
        <end position="730"/>
    </location>
</feature>
<evidence type="ECO:0000256" key="3">
    <source>
        <dbReference type="ARBA" id="ARBA00008655"/>
    </source>
</evidence>
<comment type="similarity">
    <text evidence="3">Belongs to the 1-acyl-sn-glycerol-3-phosphate acyltransferase family.</text>
</comment>
<organism evidence="16 17">
    <name type="scientific">Acanthamoeba castellanii (strain ATCC 30010 / Neff)</name>
    <dbReference type="NCBI Taxonomy" id="1257118"/>
    <lineage>
        <taxon>Eukaryota</taxon>
        <taxon>Amoebozoa</taxon>
        <taxon>Discosea</taxon>
        <taxon>Longamoebia</taxon>
        <taxon>Centramoebida</taxon>
        <taxon>Acanthamoebidae</taxon>
        <taxon>Acanthamoeba</taxon>
    </lineage>
</organism>
<keyword evidence="13 16" id="KW-0012">Acyltransferase</keyword>
<proteinExistence type="inferred from homology"/>
<dbReference type="RefSeq" id="XP_004341743.1">
    <property type="nucleotide sequence ID" value="XM_004341695.1"/>
</dbReference>
<feature type="compositionally biased region" description="Basic and acidic residues" evidence="14">
    <location>
        <begin position="190"/>
        <end position="215"/>
    </location>
</feature>
<feature type="compositionally biased region" description="Basic residues" evidence="14">
    <location>
        <begin position="679"/>
        <end position="697"/>
    </location>
</feature>
<feature type="region of interest" description="Disordered" evidence="14">
    <location>
        <begin position="608"/>
        <end position="730"/>
    </location>
</feature>
<sequence length="730" mass="82531">MFAMLRERREEALKHISDYNPFVNRTTKTSLLEKVKLVVGGCTVLPLRCLGLGPLLLGLYGLTSLSIIGLSDEKLKEKPLTSWRKGVLYPTVKYGSRVLLFLLGYQWVKTKGEASAEAPIVISNHPSWFEHLWLLHVYVPSVVGKEDVKKVPLYGTYAKAIQTIFVKRSSPESRKEAAEEIYERVSTRYERLKQRSKKDADADDLQRQRYEERASNKRAKKAAKQQQRKQKSKASPQDDNGLMGDEEEEQEQHVDISPDGTPREEENGVDHDGGKKKKKKKGKKRRKASRTDKGVWPPLFLFAEGGNSSAQGFISFKLGAFNPGVPIQPVAVTLPYKHHDVSPAPGTKKFSLLVRTLCQFHNKMNVTYLPVYYPSEEEQNDPKLYARNVRQAMADELATSGIQATEHSYEDVILLHHALRRRYPHEKVLLETRKLLDHFEILELNKNTLTRCLDKFIAMDTDRSGEVSFQEFCSVLYLPDADITSRLFAFLDIDGDGRINFREYITGMATLWKVLKPRALTDVFALFAGEGGDHFTLSHARETLRGLFECLTDEQIDGILSKVGDLKTPDTMTFDEFEAWAKDNPEYIHLLLTTDQMAAAARRRGSAAATAGLAGEEEEDQKKKSKGKQKADVKDDDDDDDDGVNNDDYGLREIQIESGSSSGSGSEEEEEELQTLQKAPKKSDKKKKKAKKQKKGKKLDEKQTKKPKTKKRKNKQRIASDTELATNGTS</sequence>
<keyword evidence="11" id="KW-0594">Phospholipid biosynthesis</keyword>
<gene>
    <name evidence="16" type="ORF">ACA1_199030</name>
</gene>
<feature type="region of interest" description="Disordered" evidence="14">
    <location>
        <begin position="190"/>
        <end position="291"/>
    </location>
</feature>
<evidence type="ECO:0000256" key="12">
    <source>
        <dbReference type="ARBA" id="ARBA00023264"/>
    </source>
</evidence>
<feature type="compositionally biased region" description="Acidic residues" evidence="14">
    <location>
        <begin position="634"/>
        <end position="645"/>
    </location>
</feature>
<dbReference type="OrthoDB" id="272512at2759"/>
<comment type="subcellular location">
    <subcellularLocation>
        <location evidence="1">Membrane</location>
    </subcellularLocation>
</comment>
<dbReference type="PROSITE" id="PS00018">
    <property type="entry name" value="EF_HAND_1"/>
    <property type="match status" value="1"/>
</dbReference>
<dbReference type="KEGG" id="acan:ACA1_199030"/>
<dbReference type="Pfam" id="PF13202">
    <property type="entry name" value="EF-hand_5"/>
    <property type="match status" value="2"/>
</dbReference>
<keyword evidence="10" id="KW-0472">Membrane</keyword>
<evidence type="ECO:0000256" key="8">
    <source>
        <dbReference type="ARBA" id="ARBA00022989"/>
    </source>
</evidence>
<keyword evidence="7" id="KW-0106">Calcium</keyword>
<dbReference type="PANTHER" id="PTHR23063">
    <property type="entry name" value="PHOSPHOLIPID ACYLTRANSFERASE"/>
    <property type="match status" value="1"/>
</dbReference>
<evidence type="ECO:0000313" key="16">
    <source>
        <dbReference type="EMBL" id="ELR19651.1"/>
    </source>
</evidence>
<dbReference type="Gene3D" id="1.10.238.10">
    <property type="entry name" value="EF-hand"/>
    <property type="match status" value="1"/>
</dbReference>